<evidence type="ECO:0000256" key="9">
    <source>
        <dbReference type="ARBA" id="ARBA00022741"/>
    </source>
</evidence>
<comment type="catalytic activity">
    <reaction evidence="14">
        <text>pyruvate + ATP + H2O = phosphoenolpyruvate + AMP + phosphate + 2 H(+)</text>
        <dbReference type="Rhea" id="RHEA:11364"/>
        <dbReference type="ChEBI" id="CHEBI:15361"/>
        <dbReference type="ChEBI" id="CHEBI:15377"/>
        <dbReference type="ChEBI" id="CHEBI:15378"/>
        <dbReference type="ChEBI" id="CHEBI:30616"/>
        <dbReference type="ChEBI" id="CHEBI:43474"/>
        <dbReference type="ChEBI" id="CHEBI:58702"/>
        <dbReference type="ChEBI" id="CHEBI:456215"/>
        <dbReference type="EC" id="2.7.9.2"/>
    </reaction>
</comment>
<proteinExistence type="inferred from homology"/>
<dbReference type="SUPFAM" id="SSF56059">
    <property type="entry name" value="Glutathione synthetase ATP-binding domain-like"/>
    <property type="match status" value="1"/>
</dbReference>
<dbReference type="PANTHER" id="PTHR43030">
    <property type="entry name" value="PHOSPHOENOLPYRUVATE SYNTHASE"/>
    <property type="match status" value="1"/>
</dbReference>
<evidence type="ECO:0000313" key="16">
    <source>
        <dbReference type="EMBL" id="PQJ78005.1"/>
    </source>
</evidence>
<dbReference type="EC" id="2.7.9.2" evidence="5"/>
<keyword evidence="17" id="KW-1185">Reference proteome</keyword>
<evidence type="ECO:0000256" key="3">
    <source>
        <dbReference type="ARBA" id="ARBA00004742"/>
    </source>
</evidence>
<feature type="domain" description="Pyruvate phosphate dikinase AMP/ATP-binding" evidence="15">
    <location>
        <begin position="624"/>
        <end position="948"/>
    </location>
</feature>
<evidence type="ECO:0000256" key="2">
    <source>
        <dbReference type="ARBA" id="ARBA00002988"/>
    </source>
</evidence>
<dbReference type="InterPro" id="IPR002192">
    <property type="entry name" value="PPDK_AMP/ATP-bd"/>
</dbReference>
<protein>
    <recommendedName>
        <fullName evidence="6">Phosphoenolpyruvate synthase</fullName>
        <ecNumber evidence="5">2.7.9.2</ecNumber>
    </recommendedName>
    <alternativeName>
        <fullName evidence="13">Pyruvate, water dikinase</fullName>
    </alternativeName>
</protein>
<sequence length="969" mass="110657">MQKSIFILILFSIIFISEINSQKKSPAEVKQLVNLYKDDIRGPYYRIKWFCKDGSIRDSKDPCPDDIGGGIQHASFKTSALELRKTNHLFFGEILANTKTNEFLDELNNYSRLKQYQINNYLKSIDDGWVLRKGQYYRGAVQSEDEEAWGKDFFETILKNETFLKQNYYLLRQALKDIPHNGDTNLGQLMRSESKTLAEEIPSFMDIRIKIHGNPQETDIFLVKNFINKKDAELTLKEKKNLQNLIVTMEQFYAPLDFKKIDKEVASLQGNNMVIEQLKNFSKYFNQNKSPKKIVENAASILANIRTNILDFKSTKDRLKLLDISNQLENVLLIETQNWETQTLQETASKIETLSCAALGSGLLEFWEYDQIENKFTKFVKNDNSTVKEVNELLNTSRSVVEWSASFIKANYNEDVLKYTEFEPLAYGFIDDRVRNSIALSLGETISKLGAFVSKISNIKNDVMSIDNQSTIRGLNPGYAYGNLVVVDGNPDDIDVNTANIYIFQNPPSDLKPVAGIMTVSEGNLVSHVQLLARNLGIPNAALSSKNLSDLKKYDGKKVFFAVSHKGNVILKDEDDMTDEEEKLFEKQERSKNMIEVPIKDIRLDVTKVINMREVNATDSGKLCGPKAANLGELKNLFPDQVVEGLIIPFGVFRKHMNLPMPNENKTYWQYLNDTFIEAKNKKKYGISDEMIERYLVQSLKKLHTAILDIQLNKDFIVDLKDNFKSIFKDDIGRVPVFLRSDTNMEDLKEFTGAGLNLTLFNIKKENEILEGVKRVWASAYTERSFKWRQKYLLNPENVYPSILIIPSVDVDYSGVMITKGINAGTDEDLTVAFSRGAGGAVDGQSAETRLITKNNDYLLAPARQADYIRLPDYGGTKKYYTSFDKEILNKNNIKDIRELASTVRKKIGAKADDKNQAFDVEFGFKDDKLWLFQIRPFVENKQAKSSDYLNAITPKVESNKQINITEKI</sequence>
<gene>
    <name evidence="16" type="ORF">BTO18_01845</name>
</gene>
<dbReference type="InterPro" id="IPR006319">
    <property type="entry name" value="PEP_synth"/>
</dbReference>
<dbReference type="GO" id="GO:0008986">
    <property type="term" value="F:pyruvate, water dikinase activity"/>
    <property type="evidence" value="ECO:0007669"/>
    <property type="project" value="UniProtKB-EC"/>
</dbReference>
<evidence type="ECO:0000256" key="5">
    <source>
        <dbReference type="ARBA" id="ARBA00011996"/>
    </source>
</evidence>
<keyword evidence="8" id="KW-0479">Metal-binding</keyword>
<dbReference type="RefSeq" id="WP_170063220.1">
    <property type="nucleotide sequence ID" value="NZ_MSCN01000001.1"/>
</dbReference>
<keyword evidence="11" id="KW-0067">ATP-binding</keyword>
<keyword evidence="12" id="KW-0460">Magnesium</keyword>
<dbReference type="Pfam" id="PF01326">
    <property type="entry name" value="PPDK_N"/>
    <property type="match status" value="1"/>
</dbReference>
<comment type="caution">
    <text evidence="16">The sequence shown here is derived from an EMBL/GenBank/DDBJ whole genome shotgun (WGS) entry which is preliminary data.</text>
</comment>
<evidence type="ECO:0000256" key="4">
    <source>
        <dbReference type="ARBA" id="ARBA00007837"/>
    </source>
</evidence>
<comment type="function">
    <text evidence="2">Catalyzes the phosphorylation of pyruvate to phosphoenolpyruvate.</text>
</comment>
<evidence type="ECO:0000256" key="6">
    <source>
        <dbReference type="ARBA" id="ARBA00021623"/>
    </source>
</evidence>
<keyword evidence="16" id="KW-0670">Pyruvate</keyword>
<keyword evidence="9" id="KW-0547">Nucleotide-binding</keyword>
<keyword evidence="10" id="KW-0418">Kinase</keyword>
<dbReference type="Gene3D" id="3.30.470.20">
    <property type="entry name" value="ATP-grasp fold, B domain"/>
    <property type="match status" value="1"/>
</dbReference>
<organism evidence="16 17">
    <name type="scientific">Polaribacter porphyrae</name>
    <dbReference type="NCBI Taxonomy" id="1137780"/>
    <lineage>
        <taxon>Bacteria</taxon>
        <taxon>Pseudomonadati</taxon>
        <taxon>Bacteroidota</taxon>
        <taxon>Flavobacteriia</taxon>
        <taxon>Flavobacteriales</taxon>
        <taxon>Flavobacteriaceae</taxon>
    </lineage>
</organism>
<dbReference type="EMBL" id="MSCN01000001">
    <property type="protein sequence ID" value="PQJ78005.1"/>
    <property type="molecule type" value="Genomic_DNA"/>
</dbReference>
<evidence type="ECO:0000256" key="14">
    <source>
        <dbReference type="ARBA" id="ARBA00047700"/>
    </source>
</evidence>
<keyword evidence="7" id="KW-0808">Transferase</keyword>
<dbReference type="Proteomes" id="UP000238882">
    <property type="component" value="Unassembled WGS sequence"/>
</dbReference>
<evidence type="ECO:0000256" key="11">
    <source>
        <dbReference type="ARBA" id="ARBA00022840"/>
    </source>
</evidence>
<dbReference type="Gene3D" id="3.30.1490.20">
    <property type="entry name" value="ATP-grasp fold, A domain"/>
    <property type="match status" value="1"/>
</dbReference>
<dbReference type="AlphaFoldDB" id="A0A2S7WK72"/>
<dbReference type="InterPro" id="IPR013815">
    <property type="entry name" value="ATP_grasp_subdomain_1"/>
</dbReference>
<evidence type="ECO:0000256" key="12">
    <source>
        <dbReference type="ARBA" id="ARBA00022842"/>
    </source>
</evidence>
<evidence type="ECO:0000313" key="17">
    <source>
        <dbReference type="Proteomes" id="UP000238882"/>
    </source>
</evidence>
<dbReference type="PANTHER" id="PTHR43030:SF1">
    <property type="entry name" value="PHOSPHOENOLPYRUVATE SYNTHASE"/>
    <property type="match status" value="1"/>
</dbReference>
<comment type="cofactor">
    <cofactor evidence="1">
        <name>Mg(2+)</name>
        <dbReference type="ChEBI" id="CHEBI:18420"/>
    </cofactor>
</comment>
<evidence type="ECO:0000256" key="10">
    <source>
        <dbReference type="ARBA" id="ARBA00022777"/>
    </source>
</evidence>
<evidence type="ECO:0000256" key="8">
    <source>
        <dbReference type="ARBA" id="ARBA00022723"/>
    </source>
</evidence>
<dbReference type="GO" id="GO:0046872">
    <property type="term" value="F:metal ion binding"/>
    <property type="evidence" value="ECO:0007669"/>
    <property type="project" value="UniProtKB-KW"/>
</dbReference>
<name>A0A2S7WK72_9FLAO</name>
<dbReference type="GO" id="GO:0005524">
    <property type="term" value="F:ATP binding"/>
    <property type="evidence" value="ECO:0007669"/>
    <property type="project" value="UniProtKB-KW"/>
</dbReference>
<comment type="pathway">
    <text evidence="3">Carbohydrate biosynthesis; gluconeogenesis.</text>
</comment>
<evidence type="ECO:0000256" key="1">
    <source>
        <dbReference type="ARBA" id="ARBA00001946"/>
    </source>
</evidence>
<reference evidence="16 17" key="1">
    <citation type="submission" date="2016-12" db="EMBL/GenBank/DDBJ databases">
        <title>Trade-off between light-utilization and light-protection in marine flavobacteria.</title>
        <authorList>
            <person name="Kumagai Y."/>
            <person name="Yoshizawa S."/>
            <person name="Kogure K."/>
            <person name="Iwasaki W."/>
        </authorList>
    </citation>
    <scope>NUCLEOTIDE SEQUENCE [LARGE SCALE GENOMIC DNA]</scope>
    <source>
        <strain evidence="16 17">NBRC 108759</strain>
    </source>
</reference>
<comment type="similarity">
    <text evidence="4">Belongs to the PEP-utilizing enzyme family.</text>
</comment>
<evidence type="ECO:0000256" key="13">
    <source>
        <dbReference type="ARBA" id="ARBA00033470"/>
    </source>
</evidence>
<evidence type="ECO:0000256" key="7">
    <source>
        <dbReference type="ARBA" id="ARBA00022679"/>
    </source>
</evidence>
<evidence type="ECO:0000259" key="15">
    <source>
        <dbReference type="Pfam" id="PF01326"/>
    </source>
</evidence>
<accession>A0A2S7WK72</accession>